<evidence type="ECO:0000256" key="6">
    <source>
        <dbReference type="ARBA" id="ARBA00023295"/>
    </source>
</evidence>
<dbReference type="GO" id="GO:0000272">
    <property type="term" value="P:polysaccharide catabolic process"/>
    <property type="evidence" value="ECO:0007669"/>
    <property type="project" value="UniProtKB-KW"/>
</dbReference>
<evidence type="ECO:0000256" key="1">
    <source>
        <dbReference type="ARBA" id="ARBA00000382"/>
    </source>
</evidence>
<evidence type="ECO:0000259" key="9">
    <source>
        <dbReference type="Pfam" id="PF17652"/>
    </source>
</evidence>
<evidence type="ECO:0000256" key="7">
    <source>
        <dbReference type="ARBA" id="ARBA00023316"/>
    </source>
</evidence>
<name>A0A7R9WNG1_9STRA</name>
<dbReference type="EC" id="3.2.1.39" evidence="3"/>
<dbReference type="PANTHER" id="PTHR31983:SF0">
    <property type="entry name" value="GLUCAN ENDO-1,3-BETA-D-GLUCOSIDASE 2"/>
    <property type="match status" value="1"/>
</dbReference>
<dbReference type="EMBL" id="HBEF01003747">
    <property type="protein sequence ID" value="CAD8330268.1"/>
    <property type="molecule type" value="Transcribed_RNA"/>
</dbReference>
<dbReference type="InterPro" id="IPR040720">
    <property type="entry name" value="GH81_C"/>
</dbReference>
<sequence length="401" mass="44102">MNVGRLLTATEVRSAQRYWHVVQNDEALRIYPKQYTHKVVGIVWSTMAQFGTWFGNAGYLPYGIQLLPLTSISEQRDNLQWVNEMYDPLSRACGKDFKCTLDGWSFLSLAMLATVGHRDTAMVSLNELPAEAYESAGGNGHSKTNTLWYIATRPKVGKPVKMTEYDIRGQGEKRPAPSFVLTDCYRPGTCTDEVLDKSAGKYTCRERMQFLIDDLHNSQWGACATVAGIEFPNECGHCDPSLEDGKTQHANKTDTGPDGEPDFDNDSKMCPPCSKEQCSSDLNRCPASEHVFVCTEGSNTGGCSGHPWPTDQGNCNACCEMTECYKWKDEEAGKVGLDFDLSHCPPCEKSICYGNLNQCPIHDAPFLCMEGTSIGGCSSVPWDVTSVGADCASCCQVTIDC</sequence>
<dbReference type="AlphaFoldDB" id="A0A7R9WNG1"/>
<evidence type="ECO:0000313" key="10">
    <source>
        <dbReference type="EMBL" id="CAD8330268.1"/>
    </source>
</evidence>
<proteinExistence type="inferred from homology"/>
<dbReference type="GO" id="GO:0042973">
    <property type="term" value="F:glucan endo-1,3-beta-D-glucosidase activity"/>
    <property type="evidence" value="ECO:0007669"/>
    <property type="project" value="UniProtKB-EC"/>
</dbReference>
<evidence type="ECO:0000256" key="3">
    <source>
        <dbReference type="ARBA" id="ARBA00012780"/>
    </source>
</evidence>
<keyword evidence="4" id="KW-0378">Hydrolase</keyword>
<keyword evidence="6" id="KW-0326">Glycosidase</keyword>
<keyword evidence="7" id="KW-0961">Cell wall biogenesis/degradation</keyword>
<comment type="catalytic activity">
    <reaction evidence="1">
        <text>Hydrolysis of (1-&gt;3)-beta-D-glucosidic linkages in (1-&gt;3)-beta-D-glucans.</text>
        <dbReference type="EC" id="3.2.1.39"/>
    </reaction>
</comment>
<evidence type="ECO:0000256" key="5">
    <source>
        <dbReference type="ARBA" id="ARBA00023277"/>
    </source>
</evidence>
<comment type="similarity">
    <text evidence="2">Belongs to the glycosyl hydrolase 81 family.</text>
</comment>
<dbReference type="Pfam" id="PF17652">
    <property type="entry name" value="Glyco_hydro81C"/>
    <property type="match status" value="1"/>
</dbReference>
<evidence type="ECO:0000256" key="4">
    <source>
        <dbReference type="ARBA" id="ARBA00022801"/>
    </source>
</evidence>
<dbReference type="PANTHER" id="PTHR31983">
    <property type="entry name" value="ENDO-1,3(4)-BETA-GLUCANASE 1"/>
    <property type="match status" value="1"/>
</dbReference>
<feature type="domain" description="Glycosyl hydrolase family 81 C-terminal" evidence="9">
    <location>
        <begin position="2"/>
        <end position="149"/>
    </location>
</feature>
<evidence type="ECO:0000256" key="2">
    <source>
        <dbReference type="ARBA" id="ARBA00010730"/>
    </source>
</evidence>
<organism evidence="10">
    <name type="scientific">Craspedostauros australis</name>
    <dbReference type="NCBI Taxonomy" id="1486917"/>
    <lineage>
        <taxon>Eukaryota</taxon>
        <taxon>Sar</taxon>
        <taxon>Stramenopiles</taxon>
        <taxon>Ochrophyta</taxon>
        <taxon>Bacillariophyta</taxon>
        <taxon>Bacillariophyceae</taxon>
        <taxon>Bacillariophycidae</taxon>
        <taxon>Naviculales</taxon>
        <taxon>Naviculaceae</taxon>
        <taxon>Craspedostauros</taxon>
    </lineage>
</organism>
<accession>A0A7R9WNG1</accession>
<dbReference type="GO" id="GO:0071555">
    <property type="term" value="P:cell wall organization"/>
    <property type="evidence" value="ECO:0007669"/>
    <property type="project" value="UniProtKB-KW"/>
</dbReference>
<evidence type="ECO:0000256" key="8">
    <source>
        <dbReference type="ARBA" id="ARBA00023326"/>
    </source>
</evidence>
<reference evidence="10" key="1">
    <citation type="submission" date="2021-01" db="EMBL/GenBank/DDBJ databases">
        <authorList>
            <person name="Corre E."/>
            <person name="Pelletier E."/>
            <person name="Niang G."/>
            <person name="Scheremetjew M."/>
            <person name="Finn R."/>
            <person name="Kale V."/>
            <person name="Holt S."/>
            <person name="Cochrane G."/>
            <person name="Meng A."/>
            <person name="Brown T."/>
            <person name="Cohen L."/>
        </authorList>
    </citation>
    <scope>NUCLEOTIDE SEQUENCE</scope>
    <source>
        <strain evidence="10">CCMP3328</strain>
    </source>
</reference>
<keyword evidence="8" id="KW-0624">Polysaccharide degradation</keyword>
<dbReference type="GO" id="GO:0052861">
    <property type="term" value="F:endo-1,3(4)-beta-glucanase activity"/>
    <property type="evidence" value="ECO:0007669"/>
    <property type="project" value="InterPro"/>
</dbReference>
<dbReference type="PROSITE" id="PS52008">
    <property type="entry name" value="GH81"/>
    <property type="match status" value="1"/>
</dbReference>
<keyword evidence="5" id="KW-0119">Carbohydrate metabolism</keyword>
<protein>
    <recommendedName>
        <fullName evidence="3">glucan endo-1,3-beta-D-glucosidase</fullName>
        <ecNumber evidence="3">3.2.1.39</ecNumber>
    </recommendedName>
</protein>
<gene>
    <name evidence="10" type="ORF">CAUS1442_LOCUS2366</name>
</gene>
<dbReference type="InterPro" id="IPR005200">
    <property type="entry name" value="Endo-beta-glucanase"/>
</dbReference>